<dbReference type="PANTHER" id="PTHR45566:SF2">
    <property type="entry name" value="NARL SUBFAMILY"/>
    <property type="match status" value="1"/>
</dbReference>
<dbReference type="InterPro" id="IPR001789">
    <property type="entry name" value="Sig_transdc_resp-reg_receiver"/>
</dbReference>
<dbReference type="InterPro" id="IPR016032">
    <property type="entry name" value="Sig_transdc_resp-reg_C-effctor"/>
</dbReference>
<dbReference type="InterPro" id="IPR051015">
    <property type="entry name" value="EvgA-like"/>
</dbReference>
<dbReference type="PROSITE" id="PS50110">
    <property type="entry name" value="RESPONSE_REGULATORY"/>
    <property type="match status" value="1"/>
</dbReference>
<evidence type="ECO:0000313" key="6">
    <source>
        <dbReference type="Proteomes" id="UP000249135"/>
    </source>
</evidence>
<evidence type="ECO:0000313" key="5">
    <source>
        <dbReference type="EMBL" id="PZQ65811.1"/>
    </source>
</evidence>
<dbReference type="GO" id="GO:0006355">
    <property type="term" value="P:regulation of DNA-templated transcription"/>
    <property type="evidence" value="ECO:0007669"/>
    <property type="project" value="InterPro"/>
</dbReference>
<dbReference type="AlphaFoldDB" id="A0A2W5PIV0"/>
<keyword evidence="2" id="KW-0597">Phosphoprotein</keyword>
<proteinExistence type="predicted"/>
<dbReference type="GO" id="GO:0003677">
    <property type="term" value="F:DNA binding"/>
    <property type="evidence" value="ECO:0007669"/>
    <property type="project" value="UniProtKB-KW"/>
</dbReference>
<evidence type="ECO:0000256" key="1">
    <source>
        <dbReference type="ARBA" id="ARBA00023125"/>
    </source>
</evidence>
<dbReference type="InterPro" id="IPR011006">
    <property type="entry name" value="CheY-like_superfamily"/>
</dbReference>
<dbReference type="SUPFAM" id="SSF52172">
    <property type="entry name" value="CheY-like"/>
    <property type="match status" value="1"/>
</dbReference>
<comment type="caution">
    <text evidence="5">The sequence shown here is derived from an EMBL/GenBank/DDBJ whole genome shotgun (WGS) entry which is preliminary data.</text>
</comment>
<dbReference type="SUPFAM" id="SSF46894">
    <property type="entry name" value="C-terminal effector domain of the bipartite response regulators"/>
    <property type="match status" value="1"/>
</dbReference>
<feature type="modified residue" description="4-aspartylphosphate" evidence="2">
    <location>
        <position position="8"/>
    </location>
</feature>
<keyword evidence="1 5" id="KW-0238">DNA-binding</keyword>
<dbReference type="PROSITE" id="PS50043">
    <property type="entry name" value="HTH_LUXR_2"/>
    <property type="match status" value="1"/>
</dbReference>
<protein>
    <submittedName>
        <fullName evidence="5">DNA-binding response regulator</fullName>
    </submittedName>
</protein>
<dbReference type="Proteomes" id="UP000249135">
    <property type="component" value="Unassembled WGS sequence"/>
</dbReference>
<dbReference type="Gene3D" id="1.10.10.10">
    <property type="entry name" value="Winged helix-like DNA-binding domain superfamily/Winged helix DNA-binding domain"/>
    <property type="match status" value="1"/>
</dbReference>
<name>A0A2W5PIV0_VARPD</name>
<organism evidence="5 6">
    <name type="scientific">Variovorax paradoxus</name>
    <dbReference type="NCBI Taxonomy" id="34073"/>
    <lineage>
        <taxon>Bacteria</taxon>
        <taxon>Pseudomonadati</taxon>
        <taxon>Pseudomonadota</taxon>
        <taxon>Betaproteobacteria</taxon>
        <taxon>Burkholderiales</taxon>
        <taxon>Comamonadaceae</taxon>
        <taxon>Variovorax</taxon>
    </lineage>
</organism>
<dbReference type="CDD" id="cd06170">
    <property type="entry name" value="LuxR_C_like"/>
    <property type="match status" value="1"/>
</dbReference>
<dbReference type="EMBL" id="QFPP01000483">
    <property type="protein sequence ID" value="PZQ65811.1"/>
    <property type="molecule type" value="Genomic_DNA"/>
</dbReference>
<accession>A0A2W5PIV0</accession>
<evidence type="ECO:0000256" key="2">
    <source>
        <dbReference type="PROSITE-ProRule" id="PRU00169"/>
    </source>
</evidence>
<sequence length="157" mass="16592">PPSMLVLDLCFARQNIKLELPALRREFNRSAIVIVTMAEDQATIDAVMACGVNGYIGKAVAPADMVAALRAVREGEQVINAPAAEAIAAGDGPVLSDRQLAVLQHIATGRTNKEIARALDISPFTVRIHVSALFRALGVNTRSAAVTKAVAEGLLRP</sequence>
<dbReference type="InterPro" id="IPR036388">
    <property type="entry name" value="WH-like_DNA-bd_sf"/>
</dbReference>
<feature type="non-terminal residue" evidence="5">
    <location>
        <position position="1"/>
    </location>
</feature>
<dbReference type="SMART" id="SM00421">
    <property type="entry name" value="HTH_LUXR"/>
    <property type="match status" value="1"/>
</dbReference>
<gene>
    <name evidence="5" type="ORF">DI563_25245</name>
</gene>
<reference evidence="5 6" key="1">
    <citation type="submission" date="2017-08" db="EMBL/GenBank/DDBJ databases">
        <title>Infants hospitalized years apart are colonized by the same room-sourced microbial strains.</title>
        <authorList>
            <person name="Brooks B."/>
            <person name="Olm M.R."/>
            <person name="Firek B.A."/>
            <person name="Baker R."/>
            <person name="Thomas B.C."/>
            <person name="Morowitz M.J."/>
            <person name="Banfield J.F."/>
        </authorList>
    </citation>
    <scope>NUCLEOTIDE SEQUENCE [LARGE SCALE GENOMIC DNA]</scope>
    <source>
        <strain evidence="5">S2_005_003_R2_41</strain>
    </source>
</reference>
<feature type="domain" description="Response regulatory" evidence="4">
    <location>
        <begin position="1"/>
        <end position="73"/>
    </location>
</feature>
<dbReference type="PRINTS" id="PR00038">
    <property type="entry name" value="HTHLUXR"/>
</dbReference>
<dbReference type="PANTHER" id="PTHR45566">
    <property type="entry name" value="HTH-TYPE TRANSCRIPTIONAL REGULATOR YHJB-RELATED"/>
    <property type="match status" value="1"/>
</dbReference>
<dbReference type="GO" id="GO:0000160">
    <property type="term" value="P:phosphorelay signal transduction system"/>
    <property type="evidence" value="ECO:0007669"/>
    <property type="project" value="InterPro"/>
</dbReference>
<dbReference type="Pfam" id="PF00196">
    <property type="entry name" value="GerE"/>
    <property type="match status" value="1"/>
</dbReference>
<evidence type="ECO:0000259" key="4">
    <source>
        <dbReference type="PROSITE" id="PS50110"/>
    </source>
</evidence>
<dbReference type="InterPro" id="IPR000792">
    <property type="entry name" value="Tscrpt_reg_LuxR_C"/>
</dbReference>
<feature type="domain" description="HTH luxR-type" evidence="3">
    <location>
        <begin position="88"/>
        <end position="153"/>
    </location>
</feature>
<evidence type="ECO:0000259" key="3">
    <source>
        <dbReference type="PROSITE" id="PS50043"/>
    </source>
</evidence>
<dbReference type="Gene3D" id="3.40.50.2300">
    <property type="match status" value="1"/>
</dbReference>